<dbReference type="WBParaSite" id="SCUD_0001949601-mRNA-1">
    <property type="protein sequence ID" value="SCUD_0001949601-mRNA-1"/>
    <property type="gene ID" value="SCUD_0001949601"/>
</dbReference>
<dbReference type="EMBL" id="UZAK01042615">
    <property type="protein sequence ID" value="VDP69285.1"/>
    <property type="molecule type" value="Genomic_DNA"/>
</dbReference>
<evidence type="ECO:0000256" key="1">
    <source>
        <dbReference type="SAM" id="MobiDB-lite"/>
    </source>
</evidence>
<evidence type="ECO:0000313" key="3">
    <source>
        <dbReference type="Proteomes" id="UP000279833"/>
    </source>
</evidence>
<dbReference type="AlphaFoldDB" id="A0A183KWP9"/>
<proteinExistence type="predicted"/>
<dbReference type="Proteomes" id="UP000279833">
    <property type="component" value="Unassembled WGS sequence"/>
</dbReference>
<reference evidence="2 3" key="2">
    <citation type="submission" date="2018-11" db="EMBL/GenBank/DDBJ databases">
        <authorList>
            <consortium name="Pathogen Informatics"/>
        </authorList>
    </citation>
    <scope>NUCLEOTIDE SEQUENCE [LARGE SCALE GENOMIC DNA]</scope>
    <source>
        <strain evidence="2">Dakar</strain>
        <strain evidence="3">Dakar, Senegal</strain>
    </source>
</reference>
<evidence type="ECO:0000313" key="4">
    <source>
        <dbReference type="WBParaSite" id="SCUD_0001949601-mRNA-1"/>
    </source>
</evidence>
<keyword evidence="3" id="KW-1185">Reference proteome</keyword>
<organism evidence="4">
    <name type="scientific">Schistosoma curassoni</name>
    <dbReference type="NCBI Taxonomy" id="6186"/>
    <lineage>
        <taxon>Eukaryota</taxon>
        <taxon>Metazoa</taxon>
        <taxon>Spiralia</taxon>
        <taxon>Lophotrochozoa</taxon>
        <taxon>Platyhelminthes</taxon>
        <taxon>Trematoda</taxon>
        <taxon>Digenea</taxon>
        <taxon>Strigeidida</taxon>
        <taxon>Schistosomatoidea</taxon>
        <taxon>Schistosomatidae</taxon>
        <taxon>Schistosoma</taxon>
    </lineage>
</organism>
<gene>
    <name evidence="2" type="ORF">SCUD_LOCUS19493</name>
</gene>
<accession>A0A183KWP9</accession>
<reference evidence="4" key="1">
    <citation type="submission" date="2016-06" db="UniProtKB">
        <authorList>
            <consortium name="WormBaseParasite"/>
        </authorList>
    </citation>
    <scope>IDENTIFICATION</scope>
</reference>
<sequence length="101" mass="11620">MDWEKETKMENPPDIEAAHTDLPIDVNPPTTEEIRMAVRQIKNGKAAGPDNIPAEAMKSDVKVPTRMPYLLLKKIWEEEQVPMDWKEGRLVKIPKKKDLSK</sequence>
<protein>
    <submittedName>
        <fullName evidence="4">Reverse transcriptase domain-containing protein</fullName>
    </submittedName>
</protein>
<feature type="compositionally biased region" description="Basic and acidic residues" evidence="1">
    <location>
        <begin position="1"/>
        <end position="19"/>
    </location>
</feature>
<feature type="region of interest" description="Disordered" evidence="1">
    <location>
        <begin position="1"/>
        <end position="28"/>
    </location>
</feature>
<evidence type="ECO:0000313" key="2">
    <source>
        <dbReference type="EMBL" id="VDP69285.1"/>
    </source>
</evidence>
<name>A0A183KWP9_9TREM</name>